<comment type="caution">
    <text evidence="1">The sequence shown here is derived from an EMBL/GenBank/DDBJ whole genome shotgun (WGS) entry which is preliminary data.</text>
</comment>
<evidence type="ECO:0000313" key="1">
    <source>
        <dbReference type="EMBL" id="KZL21118.1"/>
    </source>
</evidence>
<name>A0A166AHI5_9HYPH</name>
<dbReference type="Proteomes" id="UP000076577">
    <property type="component" value="Unassembled WGS sequence"/>
</dbReference>
<organism evidence="1 2">
    <name type="scientific">Pseudovibrio axinellae</name>
    <dbReference type="NCBI Taxonomy" id="989403"/>
    <lineage>
        <taxon>Bacteria</taxon>
        <taxon>Pseudomonadati</taxon>
        <taxon>Pseudomonadota</taxon>
        <taxon>Alphaproteobacteria</taxon>
        <taxon>Hyphomicrobiales</taxon>
        <taxon>Stappiaceae</taxon>
        <taxon>Pseudovibrio</taxon>
    </lineage>
</organism>
<reference evidence="1 2" key="1">
    <citation type="journal article" date="2016" name="Front. Microbiol.">
        <title>Comparative Genomic Analysis Reveals a Diverse Repertoire of Genes Involved in Prokaryote-Eukaryote Interactions within the Pseudovibrio Genus.</title>
        <authorList>
            <person name="Romano S."/>
            <person name="Fernandez-Guerra A."/>
            <person name="Reen F.J."/>
            <person name="Glockner F.O."/>
            <person name="Crowley S.P."/>
            <person name="O'Sullivan O."/>
            <person name="Cotter P.D."/>
            <person name="Adams C."/>
            <person name="Dobson A.D."/>
            <person name="O'Gara F."/>
        </authorList>
    </citation>
    <scope>NUCLEOTIDE SEQUENCE [LARGE SCALE GENOMIC DNA]</scope>
    <source>
        <strain evidence="1 2">Ad2</strain>
    </source>
</reference>
<protein>
    <submittedName>
        <fullName evidence="1">Uncharacterized protein</fullName>
    </submittedName>
</protein>
<sequence>MRVCDLEDWPEPELLEWSIYLKVTGEAQS</sequence>
<keyword evidence="2" id="KW-1185">Reference proteome</keyword>
<dbReference type="EMBL" id="LMCB01000004">
    <property type="protein sequence ID" value="KZL21118.1"/>
    <property type="molecule type" value="Genomic_DNA"/>
</dbReference>
<proteinExistence type="predicted"/>
<evidence type="ECO:0000313" key="2">
    <source>
        <dbReference type="Proteomes" id="UP000076577"/>
    </source>
</evidence>
<dbReference type="PATRIC" id="fig|989403.3.peg.426"/>
<accession>A0A166AHI5</accession>
<dbReference type="AlphaFoldDB" id="A0A166AHI5"/>
<gene>
    <name evidence="1" type="ORF">PsAD2_00402</name>
</gene>